<gene>
    <name evidence="2" type="ORF">SAMN05216189_101260</name>
    <name evidence="3" type="ORF">SAMN06295949_12560</name>
</gene>
<dbReference type="EMBL" id="FZPC01000025">
    <property type="protein sequence ID" value="SNT40353.1"/>
    <property type="molecule type" value="Genomic_DNA"/>
</dbReference>
<reference evidence="2 5" key="1">
    <citation type="submission" date="2016-10" db="EMBL/GenBank/DDBJ databases">
        <authorList>
            <person name="de Groot N.N."/>
        </authorList>
    </citation>
    <scope>NUCLEOTIDE SEQUENCE [LARGE SCALE GENOMIC DNA]</scope>
    <source>
        <strain evidence="2 5">CCM 7361</strain>
    </source>
</reference>
<accession>A0A239MDV3</accession>
<keyword evidence="4" id="KW-1185">Reference proteome</keyword>
<sequence>MNDRQKRELAAQLAGLAFGAFMVLGMAWGVVRVARVLVG</sequence>
<keyword evidence="1" id="KW-1133">Transmembrane helix</keyword>
<keyword evidence="1" id="KW-0812">Transmembrane</keyword>
<feature type="transmembrane region" description="Helical" evidence="1">
    <location>
        <begin position="9"/>
        <end position="31"/>
    </location>
</feature>
<dbReference type="EMBL" id="FNEC01000012">
    <property type="protein sequence ID" value="SDJ07000.1"/>
    <property type="molecule type" value="Genomic_DNA"/>
</dbReference>
<organism evidence="2 5">
    <name type="scientific">Pseudomonas delhiensis</name>
    <dbReference type="NCBI Taxonomy" id="366289"/>
    <lineage>
        <taxon>Bacteria</taxon>
        <taxon>Pseudomonadati</taxon>
        <taxon>Pseudomonadota</taxon>
        <taxon>Gammaproteobacteria</taxon>
        <taxon>Pseudomonadales</taxon>
        <taxon>Pseudomonadaceae</taxon>
        <taxon>Pseudomonas</taxon>
    </lineage>
</organism>
<evidence type="ECO:0000313" key="5">
    <source>
        <dbReference type="Proteomes" id="UP000199693"/>
    </source>
</evidence>
<dbReference type="Proteomes" id="UP000199693">
    <property type="component" value="Unassembled WGS sequence"/>
</dbReference>
<name>A0A239MDV3_9PSED</name>
<keyword evidence="1" id="KW-0472">Membrane</keyword>
<evidence type="ECO:0000256" key="1">
    <source>
        <dbReference type="SAM" id="Phobius"/>
    </source>
</evidence>
<evidence type="ECO:0000313" key="2">
    <source>
        <dbReference type="EMBL" id="SDJ07000.1"/>
    </source>
</evidence>
<evidence type="ECO:0000313" key="4">
    <source>
        <dbReference type="Proteomes" id="UP000198309"/>
    </source>
</evidence>
<protein>
    <submittedName>
        <fullName evidence="2">Uncharacterized protein</fullName>
    </submittedName>
</protein>
<reference evidence="3 4" key="2">
    <citation type="submission" date="2017-06" db="EMBL/GenBank/DDBJ databases">
        <authorList>
            <person name="Varghese N."/>
            <person name="Submissions S."/>
        </authorList>
    </citation>
    <scope>NUCLEOTIDE SEQUENCE [LARGE SCALE GENOMIC DNA]</scope>
    <source>
        <strain evidence="3 4">RLD-1</strain>
    </source>
</reference>
<proteinExistence type="predicted"/>
<evidence type="ECO:0000313" key="3">
    <source>
        <dbReference type="EMBL" id="SNT40353.1"/>
    </source>
</evidence>
<dbReference type="Proteomes" id="UP000198309">
    <property type="component" value="Unassembled WGS sequence"/>
</dbReference>
<dbReference type="AlphaFoldDB" id="A0A239MDV3"/>